<evidence type="ECO:0000259" key="19">
    <source>
        <dbReference type="PROSITE" id="PS50109"/>
    </source>
</evidence>
<evidence type="ECO:0000256" key="1">
    <source>
        <dbReference type="ARBA" id="ARBA00000085"/>
    </source>
</evidence>
<evidence type="ECO:0000256" key="13">
    <source>
        <dbReference type="ARBA" id="ARBA00023136"/>
    </source>
</evidence>
<dbReference type="CDD" id="cd00082">
    <property type="entry name" value="HisKA"/>
    <property type="match status" value="1"/>
</dbReference>
<protein>
    <recommendedName>
        <fullName evidence="15">Sensory/regulatory protein RpfC</fullName>
        <ecNumber evidence="3">2.7.13.3</ecNumber>
    </recommendedName>
</protein>
<keyword evidence="7" id="KW-0812">Transmembrane</keyword>
<dbReference type="Gene3D" id="3.30.450.40">
    <property type="match status" value="1"/>
</dbReference>
<evidence type="ECO:0000256" key="7">
    <source>
        <dbReference type="ARBA" id="ARBA00022692"/>
    </source>
</evidence>
<dbReference type="InterPro" id="IPR001789">
    <property type="entry name" value="Sig_transdc_resp-reg_receiver"/>
</dbReference>
<keyword evidence="6" id="KW-0808">Transferase</keyword>
<dbReference type="SMART" id="SM00448">
    <property type="entry name" value="REC"/>
    <property type="match status" value="1"/>
</dbReference>
<dbReference type="NCBIfam" id="TIGR00229">
    <property type="entry name" value="sensory_box"/>
    <property type="match status" value="1"/>
</dbReference>
<keyword evidence="9" id="KW-0418">Kinase</keyword>
<feature type="domain" description="Response regulatory" evidence="20">
    <location>
        <begin position="722"/>
        <end position="838"/>
    </location>
</feature>
<keyword evidence="11" id="KW-1133">Transmembrane helix</keyword>
<keyword evidence="12" id="KW-0902">Two-component regulatory system</keyword>
<dbReference type="InterPro" id="IPR008207">
    <property type="entry name" value="Sig_transdc_His_kin_Hpt_dom"/>
</dbReference>
<dbReference type="Pfam" id="PF13185">
    <property type="entry name" value="GAF_2"/>
    <property type="match status" value="1"/>
</dbReference>
<dbReference type="GO" id="GO:0005524">
    <property type="term" value="F:ATP binding"/>
    <property type="evidence" value="ECO:0007669"/>
    <property type="project" value="UniProtKB-KW"/>
</dbReference>
<keyword evidence="4" id="KW-1003">Cell membrane</keyword>
<dbReference type="FunFam" id="3.30.565.10:FF:000010">
    <property type="entry name" value="Sensor histidine kinase RcsC"/>
    <property type="match status" value="1"/>
</dbReference>
<keyword evidence="13" id="KW-0472">Membrane</keyword>
<dbReference type="InterPro" id="IPR000014">
    <property type="entry name" value="PAS"/>
</dbReference>
<reference evidence="23" key="1">
    <citation type="submission" date="2020-01" db="EMBL/GenBank/DDBJ databases">
        <authorList>
            <person name="Meier V. D."/>
            <person name="Meier V D."/>
        </authorList>
    </citation>
    <scope>NUCLEOTIDE SEQUENCE</scope>
    <source>
        <strain evidence="23">HLG_WM_MAG_07</strain>
    </source>
</reference>
<accession>A0A6S6SQ64</accession>
<sequence length="977" mass="109687">MTKLHGNVFSESLAEAAFEASDNGLLVIGNNKEIIKYNSRFNDLWNVPPHILESNNGEQLLGYIVGLLTATEQAHDKAYDWYNHPERECSDTLYFKDGRVFEQFSHPMLISGKTVARVWSYRDITEQKQAEHSLREKEQELDTIFENLPSTIFVKEADQLSFVRLNRAGELLLGKSRDEMIGKNDYDFFPKEQADFFVSKDLQVLNSGLPVDIAEETVDTPQGTRLLYTRKVCIRDDDGHPKYLLGISDDITERKKSDAFNKRTTEILEMIATGKTASQVYDAIALMYEGRHPGLRCSLLELEDGVLLHGGAPSMPKEYCEAVHGLKNGPEIGSCGTSTYTGKRCVVENIETDPKWADIKGVAMPHGMRSCWSEPIINSKGEVLGAFGMYYDYPSTPNEDESEDLTSAARLASIVMERDQAHNELEQHRQRLEDLVSKRTLQLEEAKKEAEKANHAKGLFLANMSHEIRTPMNAIIGMTHLALQTELDAKQHNFIIKAHNSAESLLGILNDILDFSKIEAGKIDLEETNFELQEVINNMENMVKFRAEEKNLKCTLNIHDGIPRNLIGDSLRISQVLINLTNNAVKFTPNGGAVSTSVSLKEELEDTVVLKFSVTDTGIGLSPEQQKKLFKSFSQADTSTTRQFGGTGLGLAISSKLVTQMGGDIWIESEEHKGSTFHFTIKLRKQNSILEKQTERTACTRLVGFNRLVESNESLQSIKGAKILLVEDNELNMELAVELLSMHGLHVETAFNGQEALDLLETHPFDCILMDCQMPVMDGYEATRQIRLQEEFNNVPIIAMTANAMKGDKEKVIKAGMNDHIAKPINPDSMFITIAKWVNISNPTNSHITPPQKTKKLSEVNTEYVSLHDLPGIDAHIGLKYVNKESFYRRLLSKFSDNQKDFEQQFSEHLKNRDMDSATMSAHSLHGLAANLGMTDLQHSAFALETACKENSSDIDLLFQQATEKLNVVFNSLKRLQ</sequence>
<dbReference type="InterPro" id="IPR005467">
    <property type="entry name" value="His_kinase_dom"/>
</dbReference>
<feature type="coiled-coil region" evidence="18">
    <location>
        <begin position="411"/>
        <end position="456"/>
    </location>
</feature>
<dbReference type="PANTHER" id="PTHR45339:SF1">
    <property type="entry name" value="HYBRID SIGNAL TRANSDUCTION HISTIDINE KINASE J"/>
    <property type="match status" value="1"/>
</dbReference>
<dbReference type="PANTHER" id="PTHR45339">
    <property type="entry name" value="HYBRID SIGNAL TRANSDUCTION HISTIDINE KINASE J"/>
    <property type="match status" value="1"/>
</dbReference>
<dbReference type="Gene3D" id="3.30.565.10">
    <property type="entry name" value="Histidine kinase-like ATPase, C-terminal domain"/>
    <property type="match status" value="1"/>
</dbReference>
<evidence type="ECO:0000259" key="20">
    <source>
        <dbReference type="PROSITE" id="PS50110"/>
    </source>
</evidence>
<evidence type="ECO:0000256" key="2">
    <source>
        <dbReference type="ARBA" id="ARBA00004651"/>
    </source>
</evidence>
<evidence type="ECO:0000256" key="5">
    <source>
        <dbReference type="ARBA" id="ARBA00022553"/>
    </source>
</evidence>
<evidence type="ECO:0000256" key="9">
    <source>
        <dbReference type="ARBA" id="ARBA00022777"/>
    </source>
</evidence>
<dbReference type="InterPro" id="IPR003594">
    <property type="entry name" value="HATPase_dom"/>
</dbReference>
<dbReference type="PROSITE" id="PS50109">
    <property type="entry name" value="HIS_KIN"/>
    <property type="match status" value="1"/>
</dbReference>
<dbReference type="AlphaFoldDB" id="A0A6S6SQ64"/>
<evidence type="ECO:0000256" key="18">
    <source>
        <dbReference type="SAM" id="Coils"/>
    </source>
</evidence>
<evidence type="ECO:0000256" key="17">
    <source>
        <dbReference type="PROSITE-ProRule" id="PRU00169"/>
    </source>
</evidence>
<feature type="domain" description="Histidine kinase" evidence="19">
    <location>
        <begin position="463"/>
        <end position="685"/>
    </location>
</feature>
<dbReference type="InterPro" id="IPR004358">
    <property type="entry name" value="Sig_transdc_His_kin-like_C"/>
</dbReference>
<evidence type="ECO:0000313" key="23">
    <source>
        <dbReference type="EMBL" id="CAA6806822.1"/>
    </source>
</evidence>
<dbReference type="Pfam" id="PF08448">
    <property type="entry name" value="PAS_4"/>
    <property type="match status" value="1"/>
</dbReference>
<dbReference type="PROSITE" id="PS50112">
    <property type="entry name" value="PAS"/>
    <property type="match status" value="1"/>
</dbReference>
<dbReference type="EMBL" id="CACVAY010000031">
    <property type="protein sequence ID" value="CAA6806822.1"/>
    <property type="molecule type" value="Genomic_DNA"/>
</dbReference>
<dbReference type="InterPro" id="IPR035965">
    <property type="entry name" value="PAS-like_dom_sf"/>
</dbReference>
<evidence type="ECO:0000256" key="16">
    <source>
        <dbReference type="PROSITE-ProRule" id="PRU00110"/>
    </source>
</evidence>
<dbReference type="SUPFAM" id="SSF47384">
    <property type="entry name" value="Homodimeric domain of signal transducing histidine kinase"/>
    <property type="match status" value="1"/>
</dbReference>
<dbReference type="PROSITE" id="PS50894">
    <property type="entry name" value="HPT"/>
    <property type="match status" value="1"/>
</dbReference>
<name>A0A6S6SQ64_9GAMM</name>
<dbReference type="InterPro" id="IPR036641">
    <property type="entry name" value="HPT_dom_sf"/>
</dbReference>
<dbReference type="FunFam" id="1.10.287.130:FF:000002">
    <property type="entry name" value="Two-component osmosensing histidine kinase"/>
    <property type="match status" value="1"/>
</dbReference>
<keyword evidence="18" id="KW-0175">Coiled coil</keyword>
<evidence type="ECO:0000259" key="21">
    <source>
        <dbReference type="PROSITE" id="PS50112"/>
    </source>
</evidence>
<dbReference type="Pfam" id="PF00072">
    <property type="entry name" value="Response_reg"/>
    <property type="match status" value="1"/>
</dbReference>
<evidence type="ECO:0000256" key="3">
    <source>
        <dbReference type="ARBA" id="ARBA00012438"/>
    </source>
</evidence>
<evidence type="ECO:0000256" key="12">
    <source>
        <dbReference type="ARBA" id="ARBA00023012"/>
    </source>
</evidence>
<dbReference type="PRINTS" id="PR00344">
    <property type="entry name" value="BCTRLSENSOR"/>
</dbReference>
<dbReference type="InterPro" id="IPR013656">
    <property type="entry name" value="PAS_4"/>
</dbReference>
<dbReference type="Pfam" id="PF13188">
    <property type="entry name" value="PAS_8"/>
    <property type="match status" value="1"/>
</dbReference>
<dbReference type="SUPFAM" id="SSF47226">
    <property type="entry name" value="Histidine-containing phosphotransfer domain, HPT domain"/>
    <property type="match status" value="1"/>
</dbReference>
<dbReference type="GO" id="GO:0005886">
    <property type="term" value="C:plasma membrane"/>
    <property type="evidence" value="ECO:0007669"/>
    <property type="project" value="UniProtKB-SubCell"/>
</dbReference>
<dbReference type="Gene3D" id="3.30.450.20">
    <property type="entry name" value="PAS domain"/>
    <property type="match status" value="2"/>
</dbReference>
<dbReference type="Pfam" id="PF01627">
    <property type="entry name" value="Hpt"/>
    <property type="match status" value="1"/>
</dbReference>
<dbReference type="InterPro" id="IPR011006">
    <property type="entry name" value="CheY-like_superfamily"/>
</dbReference>
<keyword evidence="8" id="KW-0547">Nucleotide-binding</keyword>
<dbReference type="Gene3D" id="1.20.120.160">
    <property type="entry name" value="HPT domain"/>
    <property type="match status" value="1"/>
</dbReference>
<dbReference type="CDD" id="cd16922">
    <property type="entry name" value="HATPase_EvgS-ArcB-TorS-like"/>
    <property type="match status" value="1"/>
</dbReference>
<keyword evidence="10" id="KW-0067">ATP-binding</keyword>
<dbReference type="EC" id="2.7.13.3" evidence="3"/>
<dbReference type="InterPro" id="IPR036097">
    <property type="entry name" value="HisK_dim/P_sf"/>
</dbReference>
<dbReference type="SUPFAM" id="SSF55785">
    <property type="entry name" value="PYP-like sensor domain (PAS domain)"/>
    <property type="match status" value="2"/>
</dbReference>
<comment type="catalytic activity">
    <reaction evidence="1">
        <text>ATP + protein L-histidine = ADP + protein N-phospho-L-histidine.</text>
        <dbReference type="EC" id="2.7.13.3"/>
    </reaction>
</comment>
<gene>
    <name evidence="23" type="ORF">HELGO_WM32730</name>
</gene>
<evidence type="ECO:0000256" key="6">
    <source>
        <dbReference type="ARBA" id="ARBA00022679"/>
    </source>
</evidence>
<proteinExistence type="predicted"/>
<comment type="subcellular location">
    <subcellularLocation>
        <location evidence="2">Cell membrane</location>
        <topology evidence="2">Multi-pass membrane protein</topology>
    </subcellularLocation>
</comment>
<dbReference type="Gene3D" id="1.10.287.130">
    <property type="match status" value="1"/>
</dbReference>
<evidence type="ECO:0000259" key="22">
    <source>
        <dbReference type="PROSITE" id="PS50894"/>
    </source>
</evidence>
<dbReference type="CDD" id="cd17546">
    <property type="entry name" value="REC_hyHK_CKI1_RcsC-like"/>
    <property type="match status" value="1"/>
</dbReference>
<dbReference type="Gene3D" id="3.40.50.2300">
    <property type="match status" value="1"/>
</dbReference>
<dbReference type="SMART" id="SM00387">
    <property type="entry name" value="HATPase_c"/>
    <property type="match status" value="1"/>
</dbReference>
<dbReference type="Pfam" id="PF00512">
    <property type="entry name" value="HisKA"/>
    <property type="match status" value="1"/>
</dbReference>
<evidence type="ECO:0000256" key="4">
    <source>
        <dbReference type="ARBA" id="ARBA00022475"/>
    </source>
</evidence>
<dbReference type="SMART" id="SM00388">
    <property type="entry name" value="HisKA"/>
    <property type="match status" value="1"/>
</dbReference>
<evidence type="ECO:0000256" key="14">
    <source>
        <dbReference type="ARBA" id="ARBA00064003"/>
    </source>
</evidence>
<dbReference type="CDD" id="cd00088">
    <property type="entry name" value="HPT"/>
    <property type="match status" value="1"/>
</dbReference>
<feature type="modified residue" description="4-aspartylphosphate" evidence="17">
    <location>
        <position position="771"/>
    </location>
</feature>
<feature type="modified residue" description="Phosphohistidine" evidence="16">
    <location>
        <position position="923"/>
    </location>
</feature>
<dbReference type="GO" id="GO:0000155">
    <property type="term" value="F:phosphorelay sensor kinase activity"/>
    <property type="evidence" value="ECO:0007669"/>
    <property type="project" value="InterPro"/>
</dbReference>
<evidence type="ECO:0000256" key="15">
    <source>
        <dbReference type="ARBA" id="ARBA00068150"/>
    </source>
</evidence>
<evidence type="ECO:0000256" key="10">
    <source>
        <dbReference type="ARBA" id="ARBA00022840"/>
    </source>
</evidence>
<dbReference type="SUPFAM" id="SSF52172">
    <property type="entry name" value="CheY-like"/>
    <property type="match status" value="1"/>
</dbReference>
<evidence type="ECO:0000256" key="8">
    <source>
        <dbReference type="ARBA" id="ARBA00022741"/>
    </source>
</evidence>
<dbReference type="SUPFAM" id="SSF55874">
    <property type="entry name" value="ATPase domain of HSP90 chaperone/DNA topoisomerase II/histidine kinase"/>
    <property type="match status" value="1"/>
</dbReference>
<comment type="subunit">
    <text evidence="14">At low DSF concentrations, interacts with RpfF.</text>
</comment>
<dbReference type="PROSITE" id="PS50110">
    <property type="entry name" value="RESPONSE_REGULATORY"/>
    <property type="match status" value="1"/>
</dbReference>
<dbReference type="InterPro" id="IPR036890">
    <property type="entry name" value="HATPase_C_sf"/>
</dbReference>
<dbReference type="InterPro" id="IPR029016">
    <property type="entry name" value="GAF-like_dom_sf"/>
</dbReference>
<dbReference type="CDD" id="cd00130">
    <property type="entry name" value="PAS"/>
    <property type="match status" value="1"/>
</dbReference>
<feature type="domain" description="HPt" evidence="22">
    <location>
        <begin position="884"/>
        <end position="977"/>
    </location>
</feature>
<organism evidence="23">
    <name type="scientific">uncultured Thiotrichaceae bacterium</name>
    <dbReference type="NCBI Taxonomy" id="298394"/>
    <lineage>
        <taxon>Bacteria</taxon>
        <taxon>Pseudomonadati</taxon>
        <taxon>Pseudomonadota</taxon>
        <taxon>Gammaproteobacteria</taxon>
        <taxon>Thiotrichales</taxon>
        <taxon>Thiotrichaceae</taxon>
        <taxon>environmental samples</taxon>
    </lineage>
</organism>
<dbReference type="InterPro" id="IPR003018">
    <property type="entry name" value="GAF"/>
</dbReference>
<feature type="domain" description="PAS" evidence="21">
    <location>
        <begin position="137"/>
        <end position="208"/>
    </location>
</feature>
<dbReference type="SUPFAM" id="SSF55781">
    <property type="entry name" value="GAF domain-like"/>
    <property type="match status" value="1"/>
</dbReference>
<dbReference type="Pfam" id="PF02518">
    <property type="entry name" value="HATPase_c"/>
    <property type="match status" value="1"/>
</dbReference>
<keyword evidence="5 17" id="KW-0597">Phosphoprotein</keyword>
<evidence type="ECO:0000256" key="11">
    <source>
        <dbReference type="ARBA" id="ARBA00022989"/>
    </source>
</evidence>
<dbReference type="SMART" id="SM00091">
    <property type="entry name" value="PAS"/>
    <property type="match status" value="2"/>
</dbReference>
<dbReference type="InterPro" id="IPR003661">
    <property type="entry name" value="HisK_dim/P_dom"/>
</dbReference>